<sequence>MYIYIKFRAICSLCPLFFFFFFSLPVPRRGWKQIAHLQIEKGVRGKGSPYHTQETNELRSPLVHSLLERRARCTSTLFFFPSYKKIRGT</sequence>
<evidence type="ECO:0000313" key="1">
    <source>
        <dbReference type="EMBL" id="MXU86049.1"/>
    </source>
</evidence>
<reference evidence="1" key="1">
    <citation type="submission" date="2019-12" db="EMBL/GenBank/DDBJ databases">
        <title>An insight into the sialome of adult female Ixodes ricinus ticks feeding for 6 days.</title>
        <authorList>
            <person name="Perner J."/>
            <person name="Ribeiro J.M.C."/>
        </authorList>
    </citation>
    <scope>NUCLEOTIDE SEQUENCE</scope>
    <source>
        <strain evidence="1">Semi-engorged</strain>
        <tissue evidence="1">Salivary glands</tissue>
    </source>
</reference>
<dbReference type="AlphaFoldDB" id="A0A6B0U0M5"/>
<name>A0A6B0U0M5_IXORI</name>
<organism evidence="1">
    <name type="scientific">Ixodes ricinus</name>
    <name type="common">Common tick</name>
    <name type="synonym">Acarus ricinus</name>
    <dbReference type="NCBI Taxonomy" id="34613"/>
    <lineage>
        <taxon>Eukaryota</taxon>
        <taxon>Metazoa</taxon>
        <taxon>Ecdysozoa</taxon>
        <taxon>Arthropoda</taxon>
        <taxon>Chelicerata</taxon>
        <taxon>Arachnida</taxon>
        <taxon>Acari</taxon>
        <taxon>Parasitiformes</taxon>
        <taxon>Ixodida</taxon>
        <taxon>Ixodoidea</taxon>
        <taxon>Ixodidae</taxon>
        <taxon>Ixodinae</taxon>
        <taxon>Ixodes</taxon>
    </lineage>
</organism>
<protein>
    <submittedName>
        <fullName evidence="1">Putative secreted protein</fullName>
    </submittedName>
</protein>
<proteinExistence type="predicted"/>
<dbReference type="EMBL" id="GIFC01003966">
    <property type="protein sequence ID" value="MXU86049.1"/>
    <property type="molecule type" value="Transcribed_RNA"/>
</dbReference>
<accession>A0A6B0U0M5</accession>